<evidence type="ECO:0000256" key="1">
    <source>
        <dbReference type="SAM" id="SignalP"/>
    </source>
</evidence>
<organism evidence="3 4">
    <name type="scientific">Mucilaginibacter terrae</name>
    <dbReference type="NCBI Taxonomy" id="1955052"/>
    <lineage>
        <taxon>Bacteria</taxon>
        <taxon>Pseudomonadati</taxon>
        <taxon>Bacteroidota</taxon>
        <taxon>Sphingobacteriia</taxon>
        <taxon>Sphingobacteriales</taxon>
        <taxon>Sphingobacteriaceae</taxon>
        <taxon>Mucilaginibacter</taxon>
    </lineage>
</organism>
<feature type="signal peptide" evidence="1">
    <location>
        <begin position="1"/>
        <end position="20"/>
    </location>
</feature>
<name>A0ABU3GZK6_9SPHI</name>
<evidence type="ECO:0000259" key="2">
    <source>
        <dbReference type="Pfam" id="PF14534"/>
    </source>
</evidence>
<protein>
    <submittedName>
        <fullName evidence="3">Ketosteroid isomerase-like protein</fullName>
    </submittedName>
</protein>
<dbReference type="SUPFAM" id="SSF54427">
    <property type="entry name" value="NTF2-like"/>
    <property type="match status" value="1"/>
</dbReference>
<dbReference type="Proteomes" id="UP001258315">
    <property type="component" value="Unassembled WGS sequence"/>
</dbReference>
<feature type="domain" description="DUF4440" evidence="2">
    <location>
        <begin position="177"/>
        <end position="284"/>
    </location>
</feature>
<gene>
    <name evidence="3" type="ORF">QE417_004265</name>
</gene>
<dbReference type="RefSeq" id="WP_311953434.1">
    <property type="nucleotide sequence ID" value="NZ_JAVLVU010000001.1"/>
</dbReference>
<reference evidence="4" key="1">
    <citation type="submission" date="2023-07" db="EMBL/GenBank/DDBJ databases">
        <title>Functional and genomic diversity of the sorghum phyllosphere microbiome.</title>
        <authorList>
            <person name="Shade A."/>
        </authorList>
    </citation>
    <scope>NUCLEOTIDE SEQUENCE [LARGE SCALE GENOMIC DNA]</scope>
    <source>
        <strain evidence="4">SORGH_AS_0422</strain>
    </source>
</reference>
<dbReference type="Pfam" id="PF14534">
    <property type="entry name" value="DUF4440"/>
    <property type="match status" value="1"/>
</dbReference>
<keyword evidence="4" id="KW-1185">Reference proteome</keyword>
<dbReference type="EMBL" id="JAVLVU010000001">
    <property type="protein sequence ID" value="MDT3405193.1"/>
    <property type="molecule type" value="Genomic_DNA"/>
</dbReference>
<feature type="chain" id="PRO_5045371672" evidence="1">
    <location>
        <begin position="21"/>
        <end position="291"/>
    </location>
</feature>
<keyword evidence="1" id="KW-0732">Signal</keyword>
<dbReference type="Gene3D" id="3.10.450.50">
    <property type="match status" value="1"/>
</dbReference>
<dbReference type="InterPro" id="IPR032710">
    <property type="entry name" value="NTF2-like_dom_sf"/>
</dbReference>
<accession>A0ABU3GZK6</accession>
<comment type="caution">
    <text evidence="3">The sequence shown here is derived from an EMBL/GenBank/DDBJ whole genome shotgun (WGS) entry which is preliminary data.</text>
</comment>
<sequence>MKHLNLIFIIALIGGTSAWAQTQSQKHLNQLIAAENGFVKLAADSGVKKAFLLSLDEKSINFDNNKPVDGLTLWKASAENKKAALIWHPANAAVSAFGDMGFTMGPAVYKPNIDSARGFNSYFFSVWKRNAAGKFKVVLDGGCRRPADAVMEAKLTDGKPLAKRPVSKPAKSLITVDQLENSFITACNADAKAAYHKHMADSAWALRPGKIAGKNKTDNLTMVINPKITECKYTFVSGETAQSNDLAYAYGTVTLNIINKAGVKQAANGFYVRTWQKLNGEWKIVGDMLSY</sequence>
<dbReference type="InterPro" id="IPR027843">
    <property type="entry name" value="DUF4440"/>
</dbReference>
<evidence type="ECO:0000313" key="3">
    <source>
        <dbReference type="EMBL" id="MDT3405193.1"/>
    </source>
</evidence>
<proteinExistence type="predicted"/>
<evidence type="ECO:0000313" key="4">
    <source>
        <dbReference type="Proteomes" id="UP001258315"/>
    </source>
</evidence>